<evidence type="ECO:0008006" key="5">
    <source>
        <dbReference type="Google" id="ProtNLM"/>
    </source>
</evidence>
<dbReference type="eggNOG" id="COG3828">
    <property type="taxonomic scope" value="Bacteria"/>
</dbReference>
<organism evidence="3 4">
    <name type="scientific">Allomeiothermus silvanus (strain ATCC 700542 / DSM 9946 / NBRC 106475 / NCIMB 13440 / VI-R2)</name>
    <name type="common">Thermus silvanus</name>
    <dbReference type="NCBI Taxonomy" id="526227"/>
    <lineage>
        <taxon>Bacteria</taxon>
        <taxon>Thermotogati</taxon>
        <taxon>Deinococcota</taxon>
        <taxon>Deinococci</taxon>
        <taxon>Thermales</taxon>
        <taxon>Thermaceae</taxon>
        <taxon>Allomeiothermus</taxon>
    </lineage>
</organism>
<evidence type="ECO:0000313" key="3">
    <source>
        <dbReference type="EMBL" id="ADH62995.1"/>
    </source>
</evidence>
<dbReference type="Proteomes" id="UP000001916">
    <property type="component" value="Chromosome"/>
</dbReference>
<dbReference type="EMBL" id="CP002042">
    <property type="protein sequence ID" value="ADH62995.1"/>
    <property type="molecule type" value="Genomic_DNA"/>
</dbReference>
<keyword evidence="4" id="KW-1185">Reference proteome</keyword>
<dbReference type="Pfam" id="PF17957">
    <property type="entry name" value="Big_7"/>
    <property type="match status" value="2"/>
</dbReference>
<dbReference type="InterPro" id="IPR013783">
    <property type="entry name" value="Ig-like_fold"/>
</dbReference>
<dbReference type="Gene3D" id="2.60.40.10">
    <property type="entry name" value="Immunoglobulins"/>
    <property type="match status" value="2"/>
</dbReference>
<feature type="compositionally biased region" description="Pro residues" evidence="1">
    <location>
        <begin position="240"/>
        <end position="252"/>
    </location>
</feature>
<dbReference type="KEGG" id="msv:Mesil_1090"/>
<proteinExistence type="predicted"/>
<reference evidence="3 4" key="1">
    <citation type="journal article" date="2010" name="Stand. Genomic Sci.">
        <title>Complete genome sequence of Meiothermus silvanus type strain (VI-R2).</title>
        <authorList>
            <person name="Sikorski J."/>
            <person name="Tindall B.J."/>
            <person name="Lowry S."/>
            <person name="Lucas S."/>
            <person name="Nolan M."/>
            <person name="Copeland A."/>
            <person name="Glavina Del Rio T."/>
            <person name="Tice H."/>
            <person name="Cheng J.F."/>
            <person name="Han C."/>
            <person name="Pitluck S."/>
            <person name="Liolios K."/>
            <person name="Ivanova N."/>
            <person name="Mavromatis K."/>
            <person name="Mikhailova N."/>
            <person name="Pati A."/>
            <person name="Goodwin L."/>
            <person name="Chen A."/>
            <person name="Palaniappan K."/>
            <person name="Land M."/>
            <person name="Hauser L."/>
            <person name="Chang Y.J."/>
            <person name="Jeffries C.D."/>
            <person name="Rohde M."/>
            <person name="Goker M."/>
            <person name="Woyke T."/>
            <person name="Bristow J."/>
            <person name="Eisen J.A."/>
            <person name="Markowitz V."/>
            <person name="Hugenholtz P."/>
            <person name="Kyrpides N.C."/>
            <person name="Klenk H.P."/>
            <person name="Lapidus A."/>
        </authorList>
    </citation>
    <scope>NUCLEOTIDE SEQUENCE [LARGE SCALE GENOMIC DNA]</scope>
    <source>
        <strain evidence="4">ATCC 700542 / DSM 9946 / VI-R2</strain>
    </source>
</reference>
<accession>D7BD77</accession>
<gene>
    <name evidence="3" type="ordered locus">Mesil_1090</name>
</gene>
<feature type="region of interest" description="Disordered" evidence="1">
    <location>
        <begin position="230"/>
        <end position="257"/>
    </location>
</feature>
<feature type="signal peptide" evidence="2">
    <location>
        <begin position="1"/>
        <end position="36"/>
    </location>
</feature>
<dbReference type="PROSITE" id="PS51257">
    <property type="entry name" value="PROKAR_LIPOPROTEIN"/>
    <property type="match status" value="1"/>
</dbReference>
<keyword evidence="2" id="KW-0732">Signal</keyword>
<evidence type="ECO:0000256" key="1">
    <source>
        <dbReference type="SAM" id="MobiDB-lite"/>
    </source>
</evidence>
<dbReference type="STRING" id="526227.Mesil_1090"/>
<protein>
    <recommendedName>
        <fullName evidence="5">PA14 domain-containing protein</fullName>
    </recommendedName>
</protein>
<feature type="chain" id="PRO_5003093199" description="PA14 domain-containing protein" evidence="2">
    <location>
        <begin position="37"/>
        <end position="771"/>
    </location>
</feature>
<dbReference type="HOGENOM" id="CLU_362396_0_0_0"/>
<dbReference type="AlphaFoldDB" id="D7BD77"/>
<evidence type="ECO:0000256" key="2">
    <source>
        <dbReference type="SAM" id="SignalP"/>
    </source>
</evidence>
<name>D7BD77_ALLS1</name>
<sequence>MKRSNSVRQSWWCAKTFHRVVWAALVLIATACNQQARPNTDDQTSPTITLENPVGGTAVSLSLTVQGTATDDQAVTRVTYQLGGSLEQNVPITPAARVPFSFNVQLQTGQNVIVVNAYDAAGNIGSATLSITYGTTGGTQDTLRPDISILSPTPGSTVNSSSVSVQGKAKDNLAVTRIAYQLNGKAEQNISFTPGASVDFTATVSGLLPGSNTIIFNAYDAAGNKDSASTRVVYSGSSPSPTPSPAPTPTPTPTGTAQPALVKAYWINKVLNATQTQVSTQYMQYRPRQFNAGLSLIVDPAPQQEPDFKLDDPGVYKGWDALIMPANGSYVAYTSSDNMLELYLNREARVGLVWYGSPTDRPSWMSDWTPGSTVQAGGKTYTVFLKNLPAGRNLLRGIDRKAGRVYTVLLAEKDSKPSSPPPVPAGLEVPKPNTACPDWVHDQYMVKGFDGKMYRTWHPQIDPVYWCYFGHEHGSDPSQLPGLKAAMDRGDLRAAFGYVSTKAGKDEPHTGFKLFAYDDRQGHDWLIQFHIGTGGRGRLCTRYHEYNLWVVDHSSGELLAELHYMTDTGPALDASATGTPDDPSKANTTRYKPEGCPDNLSIPMTGENGRRRIPRIDRNGYETWQPSLPSTLGLFGGRGYNTDNPQTRCSASYDAQGNPTCDQMVRSPSDYDWGENRWFIIADGATTGFGIDASKALATGVFYTDPYGQRLLPSSDPTAVRQYIKPGLFVRHLTEDRWIPYDGWWVQYKPVPSGAVNFESHNLEHSLQVPN</sequence>
<evidence type="ECO:0000313" key="4">
    <source>
        <dbReference type="Proteomes" id="UP000001916"/>
    </source>
</evidence>
<feature type="region of interest" description="Disordered" evidence="1">
    <location>
        <begin position="571"/>
        <end position="612"/>
    </location>
</feature>